<evidence type="ECO:0000313" key="3">
    <source>
        <dbReference type="Proteomes" id="UP000019471"/>
    </source>
</evidence>
<feature type="region of interest" description="Disordered" evidence="1">
    <location>
        <begin position="1"/>
        <end position="30"/>
    </location>
</feature>
<evidence type="ECO:0000256" key="1">
    <source>
        <dbReference type="SAM" id="MobiDB-lite"/>
    </source>
</evidence>
<feature type="compositionally biased region" description="Basic and acidic residues" evidence="1">
    <location>
        <begin position="246"/>
        <end position="279"/>
    </location>
</feature>
<name>W9WNP4_9EURO</name>
<sequence>MHELMDFGDTPSNESPNDSEPKHEAVSEQDVESLVTTFIQAHEHPTTRSSKSPASATKLPCPVVIPQRRPGNKQRGFVEAYAPALGQYGIEQDAFLEFIRAMNKAIQQNAWLAAIQLAAVGASFVPSGIAAGVSLTVQFVAGTIAQAEAKWRTNSFLDRMNNEFFRPRGLFCLLMSYNPIAMGTKGVRDADVISNALSSSSLTSRQTLTARAKKNLRNPVAATAEGEDSLPPTTARLVYPETSATETRRSPGEPKQKLGDRVNRYFDKRAQARYAKESNGDILSSREPVRFKNKYLDPNSSTSNGGS</sequence>
<comment type="caution">
    <text evidence="2">The sequence shown here is derived from an EMBL/GenBank/DDBJ whole genome shotgun (WGS) entry which is preliminary data.</text>
</comment>
<dbReference type="GeneID" id="19192230"/>
<dbReference type="AlphaFoldDB" id="W9WNP4"/>
<evidence type="ECO:0000313" key="2">
    <source>
        <dbReference type="EMBL" id="EXJ69488.1"/>
    </source>
</evidence>
<dbReference type="InterPro" id="IPR053221">
    <property type="entry name" value="Burnettramic_acid_biosynth"/>
</dbReference>
<dbReference type="OrthoDB" id="3433125at2759"/>
<proteinExistence type="predicted"/>
<dbReference type="eggNOG" id="ENOG502SF4Z">
    <property type="taxonomic scope" value="Eukaryota"/>
</dbReference>
<dbReference type="STRING" id="1182543.W9WNP4"/>
<feature type="compositionally biased region" description="Polar residues" evidence="1">
    <location>
        <begin position="298"/>
        <end position="307"/>
    </location>
</feature>
<protein>
    <submittedName>
        <fullName evidence="2">Uncharacterized protein</fullName>
    </submittedName>
</protein>
<dbReference type="EMBL" id="AMGX01000011">
    <property type="protein sequence ID" value="EXJ69488.1"/>
    <property type="molecule type" value="Genomic_DNA"/>
</dbReference>
<accession>W9WNP4</accession>
<dbReference type="Proteomes" id="UP000019471">
    <property type="component" value="Unassembled WGS sequence"/>
</dbReference>
<dbReference type="PANTHER" id="PTHR38887:SF1">
    <property type="entry name" value="RAS MODIFICATION PROTEIN ERF4"/>
    <property type="match status" value="1"/>
</dbReference>
<reference evidence="2 3" key="1">
    <citation type="submission" date="2013-03" db="EMBL/GenBank/DDBJ databases">
        <title>The Genome Sequence of Cladophialophora psammophila CBS 110553.</title>
        <authorList>
            <consortium name="The Broad Institute Genomics Platform"/>
            <person name="Cuomo C."/>
            <person name="de Hoog S."/>
            <person name="Gorbushina A."/>
            <person name="Walker B."/>
            <person name="Young S.K."/>
            <person name="Zeng Q."/>
            <person name="Gargeya S."/>
            <person name="Fitzgerald M."/>
            <person name="Haas B."/>
            <person name="Abouelleil A."/>
            <person name="Allen A.W."/>
            <person name="Alvarado L."/>
            <person name="Arachchi H.M."/>
            <person name="Berlin A.M."/>
            <person name="Chapman S.B."/>
            <person name="Gainer-Dewar J."/>
            <person name="Goldberg J."/>
            <person name="Griggs A."/>
            <person name="Gujja S."/>
            <person name="Hansen M."/>
            <person name="Howarth C."/>
            <person name="Imamovic A."/>
            <person name="Ireland A."/>
            <person name="Larimer J."/>
            <person name="McCowan C."/>
            <person name="Murphy C."/>
            <person name="Pearson M."/>
            <person name="Poon T.W."/>
            <person name="Priest M."/>
            <person name="Roberts A."/>
            <person name="Saif S."/>
            <person name="Shea T."/>
            <person name="Sisk P."/>
            <person name="Sykes S."/>
            <person name="Wortman J."/>
            <person name="Nusbaum C."/>
            <person name="Birren B."/>
        </authorList>
    </citation>
    <scope>NUCLEOTIDE SEQUENCE [LARGE SCALE GENOMIC DNA]</scope>
    <source>
        <strain evidence="2 3">CBS 110553</strain>
    </source>
</reference>
<dbReference type="HOGENOM" id="CLU_023303_2_1_1"/>
<dbReference type="PANTHER" id="PTHR38887">
    <property type="entry name" value="CHROMOSOME 21, WHOLE GENOME SHOTGUN SEQUENCE"/>
    <property type="match status" value="1"/>
</dbReference>
<gene>
    <name evidence="2" type="ORF">A1O5_07524</name>
</gene>
<organism evidence="2 3">
    <name type="scientific">Cladophialophora psammophila CBS 110553</name>
    <dbReference type="NCBI Taxonomy" id="1182543"/>
    <lineage>
        <taxon>Eukaryota</taxon>
        <taxon>Fungi</taxon>
        <taxon>Dikarya</taxon>
        <taxon>Ascomycota</taxon>
        <taxon>Pezizomycotina</taxon>
        <taxon>Eurotiomycetes</taxon>
        <taxon>Chaetothyriomycetidae</taxon>
        <taxon>Chaetothyriales</taxon>
        <taxon>Herpotrichiellaceae</taxon>
        <taxon>Cladophialophora</taxon>
    </lineage>
</organism>
<feature type="region of interest" description="Disordered" evidence="1">
    <location>
        <begin position="241"/>
        <end position="307"/>
    </location>
</feature>
<keyword evidence="3" id="KW-1185">Reference proteome</keyword>
<dbReference type="RefSeq" id="XP_007746303.1">
    <property type="nucleotide sequence ID" value="XM_007748113.1"/>
</dbReference>